<organism evidence="2 3">
    <name type="scientific">Ameca splendens</name>
    <dbReference type="NCBI Taxonomy" id="208324"/>
    <lineage>
        <taxon>Eukaryota</taxon>
        <taxon>Metazoa</taxon>
        <taxon>Chordata</taxon>
        <taxon>Craniata</taxon>
        <taxon>Vertebrata</taxon>
        <taxon>Euteleostomi</taxon>
        <taxon>Actinopterygii</taxon>
        <taxon>Neopterygii</taxon>
        <taxon>Teleostei</taxon>
        <taxon>Neoteleostei</taxon>
        <taxon>Acanthomorphata</taxon>
        <taxon>Ovalentaria</taxon>
        <taxon>Atherinomorphae</taxon>
        <taxon>Cyprinodontiformes</taxon>
        <taxon>Goodeidae</taxon>
        <taxon>Ameca</taxon>
    </lineage>
</organism>
<name>A0ABV1A9E0_9TELE</name>
<sequence>MHAQYEGLLQSPPRLATGYCRYMLIQGIAAIRALWIAPLLQASRPQSFSGHLSLPSFPTDVLFFPPPDGSFSKHPSSRSPRIAVSLRT</sequence>
<evidence type="ECO:0000313" key="2">
    <source>
        <dbReference type="EMBL" id="MEQ2314876.1"/>
    </source>
</evidence>
<dbReference type="EMBL" id="JAHRIP010085837">
    <property type="protein sequence ID" value="MEQ2314876.1"/>
    <property type="molecule type" value="Genomic_DNA"/>
</dbReference>
<gene>
    <name evidence="2" type="ORF">AMECASPLE_016452</name>
</gene>
<accession>A0ABV1A9E0</accession>
<feature type="region of interest" description="Disordered" evidence="1">
    <location>
        <begin position="68"/>
        <end position="88"/>
    </location>
</feature>
<proteinExistence type="predicted"/>
<evidence type="ECO:0000256" key="1">
    <source>
        <dbReference type="SAM" id="MobiDB-lite"/>
    </source>
</evidence>
<comment type="caution">
    <text evidence="2">The sequence shown here is derived from an EMBL/GenBank/DDBJ whole genome shotgun (WGS) entry which is preliminary data.</text>
</comment>
<evidence type="ECO:0000313" key="3">
    <source>
        <dbReference type="Proteomes" id="UP001469553"/>
    </source>
</evidence>
<protein>
    <submittedName>
        <fullName evidence="2">Uncharacterized protein</fullName>
    </submittedName>
</protein>
<reference evidence="2 3" key="1">
    <citation type="submission" date="2021-06" db="EMBL/GenBank/DDBJ databases">
        <authorList>
            <person name="Palmer J.M."/>
        </authorList>
    </citation>
    <scope>NUCLEOTIDE SEQUENCE [LARGE SCALE GENOMIC DNA]</scope>
    <source>
        <strain evidence="2 3">AS_MEX2019</strain>
        <tissue evidence="2">Muscle</tissue>
    </source>
</reference>
<keyword evidence="3" id="KW-1185">Reference proteome</keyword>
<dbReference type="Proteomes" id="UP001469553">
    <property type="component" value="Unassembled WGS sequence"/>
</dbReference>